<name>A0AAE1HI72_9NEOP</name>
<dbReference type="InterPro" id="IPR036236">
    <property type="entry name" value="Znf_C2H2_sf"/>
</dbReference>
<dbReference type="GO" id="GO:0005634">
    <property type="term" value="C:nucleus"/>
    <property type="evidence" value="ECO:0007669"/>
    <property type="project" value="UniProtKB-SubCell"/>
</dbReference>
<dbReference type="SUPFAM" id="SSF57667">
    <property type="entry name" value="beta-beta-alpha zinc fingers"/>
    <property type="match status" value="1"/>
</dbReference>
<dbReference type="InterPro" id="IPR008906">
    <property type="entry name" value="HATC_C_dom"/>
</dbReference>
<accession>A0AAE1HI72</accession>
<keyword evidence="4" id="KW-0862">Zinc</keyword>
<evidence type="ECO:0000259" key="11">
    <source>
        <dbReference type="PROSITE" id="PS50808"/>
    </source>
</evidence>
<dbReference type="Proteomes" id="UP001219518">
    <property type="component" value="Unassembled WGS sequence"/>
</dbReference>
<evidence type="ECO:0000256" key="1">
    <source>
        <dbReference type="ARBA" id="ARBA00004123"/>
    </source>
</evidence>
<keyword evidence="13" id="KW-1185">Reference proteome</keyword>
<evidence type="ECO:0000256" key="9">
    <source>
        <dbReference type="PROSITE-ProRule" id="PRU00027"/>
    </source>
</evidence>
<evidence type="ECO:0000256" key="2">
    <source>
        <dbReference type="ARBA" id="ARBA00022723"/>
    </source>
</evidence>
<keyword evidence="5" id="KW-0805">Transcription regulation</keyword>
<evidence type="ECO:0000256" key="3">
    <source>
        <dbReference type="ARBA" id="ARBA00022771"/>
    </source>
</evidence>
<dbReference type="GO" id="GO:0009791">
    <property type="term" value="P:post-embryonic development"/>
    <property type="evidence" value="ECO:0007669"/>
    <property type="project" value="UniProtKB-ARBA"/>
</dbReference>
<dbReference type="Pfam" id="PF02892">
    <property type="entry name" value="zf-BED"/>
    <property type="match status" value="1"/>
</dbReference>
<sequence length="799" mass="91363">MVQDVVNAVRDKNEALYNEIRQKLKDDVYTLKKKTGRTSLVWKHFKVVNNHLDTELGVAKCNNCDTFYKYGDGNGSSTMLKHINKCVRDPAPRPVVTAQSRERAKAAVVRWVVEGMKAHESVDSEAFIEMMQVGIDIGHTNGNVDAHELLPRSTCVREGVLAEAKRKREEQLPRIRKAMRDGGCEFDEDASGTNIKDKILEKVRELDIPEDDFKNVTFVTDNGSNVVSATEEGGWCRNYCLAHALNIVVRSGIELKYHDLLRDGFNAVELSGILEKCDDAVKHIKALPKKQLSPTHAKLPKLLKRAKRQHSSYTQLLASLRDHFDSVQECLKSTEREPLCDPVSVAWLDALIEVIAPFDFDGSREKAAEVSTTRCPQLLAHCTIQESDMAFPEIATLKKFLHDELNVVNVLQLVENCKKLVTYLRTTGLDEATTNLKQEFEVRWNTHVEMLNSVDRNWIEIKTALTGAKALEKIQCIDRERLQLLIKFWKPFRTEILKLEGEDYPTLPLACLSISSLQDHCQEPLQRPSFSDDFEEELFEEEEDDFRRLRMKTARLLDTVPQITVTHQIAFFLYPKYRELLTLSPQERATVLRAVRNLIAAQVGEEELTVSSPPKRSKLEESYEKFDEKWSSLRDSQQNFACAAPAPYDEVSRYLSEAQSIPSIETLLDWWSTQGKAYPRLGEIAWRIFGIPATSASCERLFSNAGFIVNVRRTNLKPKVIDAHVFLYKEFVRDRKREREREAEKRRLEIENEEKEKEERKRKRRNVAERAGESGSEADEIGEIGETGENGETGETCDD</sequence>
<reference evidence="12" key="2">
    <citation type="journal article" date="2023" name="BMC Genomics">
        <title>Pest status, molecular evolution, and epigenetic factors derived from the genome assembly of Frankliniella fusca, a thysanopteran phytovirus vector.</title>
        <authorList>
            <person name="Catto M.A."/>
            <person name="Labadie P.E."/>
            <person name="Jacobson A.L."/>
            <person name="Kennedy G.G."/>
            <person name="Srinivasan R."/>
            <person name="Hunt B.G."/>
        </authorList>
    </citation>
    <scope>NUCLEOTIDE SEQUENCE</scope>
    <source>
        <strain evidence="12">PL_HMW_Pooled</strain>
    </source>
</reference>
<dbReference type="Pfam" id="PF10683">
    <property type="entry name" value="DBD_Tnp_Hermes"/>
    <property type="match status" value="1"/>
</dbReference>
<dbReference type="PANTHER" id="PTHR46481:SF10">
    <property type="entry name" value="ZINC FINGER BED DOMAIN-CONTAINING PROTEIN 39"/>
    <property type="match status" value="1"/>
</dbReference>
<dbReference type="InterPro" id="IPR018473">
    <property type="entry name" value="Hermes_transposase_DNA-db"/>
</dbReference>
<dbReference type="InterPro" id="IPR052035">
    <property type="entry name" value="ZnF_BED_domain_contain"/>
</dbReference>
<comment type="caution">
    <text evidence="12">The sequence shown here is derived from an EMBL/GenBank/DDBJ whole genome shotgun (WGS) entry which is preliminary data.</text>
</comment>
<reference evidence="12" key="1">
    <citation type="submission" date="2021-07" db="EMBL/GenBank/DDBJ databases">
        <authorList>
            <person name="Catto M.A."/>
            <person name="Jacobson A."/>
            <person name="Kennedy G."/>
            <person name="Labadie P."/>
            <person name="Hunt B.G."/>
            <person name="Srinivasan R."/>
        </authorList>
    </citation>
    <scope>NUCLEOTIDE SEQUENCE</scope>
    <source>
        <strain evidence="12">PL_HMW_Pooled</strain>
        <tissue evidence="12">Head</tissue>
    </source>
</reference>
<evidence type="ECO:0000313" key="13">
    <source>
        <dbReference type="Proteomes" id="UP001219518"/>
    </source>
</evidence>
<dbReference type="SUPFAM" id="SSF53098">
    <property type="entry name" value="Ribonuclease H-like"/>
    <property type="match status" value="1"/>
</dbReference>
<dbReference type="GO" id="GO:0046983">
    <property type="term" value="F:protein dimerization activity"/>
    <property type="evidence" value="ECO:0007669"/>
    <property type="project" value="InterPro"/>
</dbReference>
<dbReference type="InterPro" id="IPR012337">
    <property type="entry name" value="RNaseH-like_sf"/>
</dbReference>
<dbReference type="PROSITE" id="PS50808">
    <property type="entry name" value="ZF_BED"/>
    <property type="match status" value="1"/>
</dbReference>
<dbReference type="Gene3D" id="1.10.10.1070">
    <property type="entry name" value="Zinc finger, BED domain-containing"/>
    <property type="match status" value="1"/>
</dbReference>
<evidence type="ECO:0000256" key="6">
    <source>
        <dbReference type="ARBA" id="ARBA00023125"/>
    </source>
</evidence>
<feature type="compositionally biased region" description="Basic and acidic residues" evidence="10">
    <location>
        <begin position="742"/>
        <end position="759"/>
    </location>
</feature>
<dbReference type="EMBL" id="JAHWGI010001040">
    <property type="protein sequence ID" value="KAK3921608.1"/>
    <property type="molecule type" value="Genomic_DNA"/>
</dbReference>
<keyword evidence="7" id="KW-0804">Transcription</keyword>
<proteinExistence type="predicted"/>
<comment type="subcellular location">
    <subcellularLocation>
        <location evidence="1">Nucleus</location>
    </subcellularLocation>
</comment>
<dbReference type="Pfam" id="PF05699">
    <property type="entry name" value="Dimer_Tnp_hAT"/>
    <property type="match status" value="1"/>
</dbReference>
<evidence type="ECO:0000256" key="10">
    <source>
        <dbReference type="SAM" id="MobiDB-lite"/>
    </source>
</evidence>
<keyword evidence="3 9" id="KW-0863">Zinc-finger</keyword>
<dbReference type="SUPFAM" id="SSF140996">
    <property type="entry name" value="Hermes dimerisation domain"/>
    <property type="match status" value="1"/>
</dbReference>
<feature type="domain" description="BED-type" evidence="11">
    <location>
        <begin position="36"/>
        <end position="93"/>
    </location>
</feature>
<dbReference type="GO" id="GO:0008270">
    <property type="term" value="F:zinc ion binding"/>
    <property type="evidence" value="ECO:0007669"/>
    <property type="project" value="UniProtKB-KW"/>
</dbReference>
<feature type="region of interest" description="Disordered" evidence="10">
    <location>
        <begin position="742"/>
        <end position="799"/>
    </location>
</feature>
<dbReference type="AlphaFoldDB" id="A0AAE1HI72"/>
<evidence type="ECO:0000313" key="12">
    <source>
        <dbReference type="EMBL" id="KAK3921608.1"/>
    </source>
</evidence>
<dbReference type="InterPro" id="IPR003656">
    <property type="entry name" value="Znf_BED"/>
</dbReference>
<keyword evidence="8" id="KW-0539">Nucleus</keyword>
<evidence type="ECO:0000256" key="7">
    <source>
        <dbReference type="ARBA" id="ARBA00023163"/>
    </source>
</evidence>
<evidence type="ECO:0000256" key="4">
    <source>
        <dbReference type="ARBA" id="ARBA00022833"/>
    </source>
</evidence>
<dbReference type="GO" id="GO:0003677">
    <property type="term" value="F:DNA binding"/>
    <property type="evidence" value="ECO:0007669"/>
    <property type="project" value="UniProtKB-KW"/>
</dbReference>
<dbReference type="SMART" id="SM00614">
    <property type="entry name" value="ZnF_BED"/>
    <property type="match status" value="1"/>
</dbReference>
<evidence type="ECO:0000256" key="5">
    <source>
        <dbReference type="ARBA" id="ARBA00023015"/>
    </source>
</evidence>
<protein>
    <submittedName>
        <fullName evidence="12">Transposable element Hobo transposase</fullName>
    </submittedName>
</protein>
<organism evidence="12 13">
    <name type="scientific">Frankliniella fusca</name>
    <dbReference type="NCBI Taxonomy" id="407009"/>
    <lineage>
        <taxon>Eukaryota</taxon>
        <taxon>Metazoa</taxon>
        <taxon>Ecdysozoa</taxon>
        <taxon>Arthropoda</taxon>
        <taxon>Hexapoda</taxon>
        <taxon>Insecta</taxon>
        <taxon>Pterygota</taxon>
        <taxon>Neoptera</taxon>
        <taxon>Paraneoptera</taxon>
        <taxon>Thysanoptera</taxon>
        <taxon>Terebrantia</taxon>
        <taxon>Thripoidea</taxon>
        <taxon>Thripidae</taxon>
        <taxon>Frankliniella</taxon>
    </lineage>
</organism>
<keyword evidence="2" id="KW-0479">Metal-binding</keyword>
<dbReference type="PANTHER" id="PTHR46481">
    <property type="entry name" value="ZINC FINGER BED DOMAIN-CONTAINING PROTEIN 4"/>
    <property type="match status" value="1"/>
</dbReference>
<keyword evidence="6" id="KW-0238">DNA-binding</keyword>
<gene>
    <name evidence="12" type="ORF">KUF71_010780</name>
</gene>
<evidence type="ECO:0000256" key="8">
    <source>
        <dbReference type="ARBA" id="ARBA00023242"/>
    </source>
</evidence>